<dbReference type="Proteomes" id="UP001304461">
    <property type="component" value="Unassembled WGS sequence"/>
</dbReference>
<evidence type="ECO:0000313" key="2">
    <source>
        <dbReference type="Proteomes" id="UP001304461"/>
    </source>
</evidence>
<dbReference type="Pfam" id="PF02597">
    <property type="entry name" value="ThiS"/>
    <property type="match status" value="1"/>
</dbReference>
<reference evidence="1 2" key="1">
    <citation type="submission" date="2023-12" db="EMBL/GenBank/DDBJ databases">
        <title>Baltic Sea Cyanobacteria.</title>
        <authorList>
            <person name="Delbaje E."/>
            <person name="Fewer D.P."/>
            <person name="Shishido T.K."/>
        </authorList>
    </citation>
    <scope>NUCLEOTIDE SEQUENCE [LARGE SCALE GENOMIC DNA]</scope>
    <source>
        <strain evidence="1 2">UHCC 0139</strain>
    </source>
</reference>
<dbReference type="RefSeq" id="WP_323304182.1">
    <property type="nucleotide sequence ID" value="NZ_JAYGHX010000001.1"/>
</dbReference>
<dbReference type="CDD" id="cd00754">
    <property type="entry name" value="Ubl_MoaD"/>
    <property type="match status" value="1"/>
</dbReference>
<dbReference type="InterPro" id="IPR012675">
    <property type="entry name" value="Beta-grasp_dom_sf"/>
</dbReference>
<dbReference type="Gene3D" id="3.10.20.30">
    <property type="match status" value="1"/>
</dbReference>
<dbReference type="InterPro" id="IPR003749">
    <property type="entry name" value="ThiS/MoaD-like"/>
</dbReference>
<organism evidence="1 2">
    <name type="scientific">Cyanobium gracile UHCC 0139</name>
    <dbReference type="NCBI Taxonomy" id="3110308"/>
    <lineage>
        <taxon>Bacteria</taxon>
        <taxon>Bacillati</taxon>
        <taxon>Cyanobacteriota</taxon>
        <taxon>Cyanophyceae</taxon>
        <taxon>Synechococcales</taxon>
        <taxon>Prochlorococcaceae</taxon>
        <taxon>Cyanobium</taxon>
    </lineage>
</organism>
<dbReference type="SUPFAM" id="SSF54285">
    <property type="entry name" value="MoaD/ThiS"/>
    <property type="match status" value="1"/>
</dbReference>
<protein>
    <submittedName>
        <fullName evidence="1">MoaD/ThiS family protein</fullName>
    </submittedName>
</protein>
<sequence>MTHQSVLSVHVRLFAGLREQAGWGERLIQLDALPDSQRATAADLWRQLALDAGPVEQSAALPATVRVAINQAFAAPDSPLSPGDEVAFLPPITGG</sequence>
<proteinExistence type="predicted"/>
<comment type="caution">
    <text evidence="1">The sequence shown here is derived from an EMBL/GenBank/DDBJ whole genome shotgun (WGS) entry which is preliminary data.</text>
</comment>
<name>A0ABU5RQM8_9CYAN</name>
<dbReference type="InterPro" id="IPR016155">
    <property type="entry name" value="Mopterin_synth/thiamin_S_b"/>
</dbReference>
<evidence type="ECO:0000313" key="1">
    <source>
        <dbReference type="EMBL" id="MEA5390063.1"/>
    </source>
</evidence>
<dbReference type="EMBL" id="JAYGHX010000001">
    <property type="protein sequence ID" value="MEA5390063.1"/>
    <property type="molecule type" value="Genomic_DNA"/>
</dbReference>
<keyword evidence="2" id="KW-1185">Reference proteome</keyword>
<gene>
    <name evidence="1" type="ORF">VB738_02195</name>
</gene>
<accession>A0ABU5RQM8</accession>